<reference evidence="1" key="1">
    <citation type="journal article" date="2015" name="MBio">
        <title>Eco-Evolutionary Dynamics of Episomes among Ecologically Cohesive Bacterial Populations.</title>
        <authorList>
            <person name="Xue H."/>
            <person name="Cordero O.X."/>
            <person name="Camas F.M."/>
            <person name="Trimble W."/>
            <person name="Meyer F."/>
            <person name="Guglielmini J."/>
            <person name="Rocha E.P."/>
            <person name="Polz M.F."/>
        </authorList>
    </citation>
    <scope>NUCLEOTIDE SEQUENCE</scope>
    <source>
        <strain evidence="1">FF_113</strain>
    </source>
</reference>
<dbReference type="AlphaFoldDB" id="A0A0H3ZW87"/>
<name>A0A0H3ZW87_9GAMM</name>
<evidence type="ECO:0000313" key="1">
    <source>
        <dbReference type="EMBL" id="AKN38842.1"/>
    </source>
</evidence>
<accession>A0A0H3ZW87</accession>
<protein>
    <submittedName>
        <fullName evidence="1">Uncharacterized protein</fullName>
    </submittedName>
</protein>
<organism evidence="1">
    <name type="scientific">Enterovibrio sp. FF_113</name>
    <dbReference type="NCBI Taxonomy" id="1660266"/>
    <lineage>
        <taxon>Bacteria</taxon>
        <taxon>Pseudomonadati</taxon>
        <taxon>Pseudomonadota</taxon>
        <taxon>Gammaproteobacteria</taxon>
        <taxon>Vibrionales</taxon>
        <taxon>Vibrionaceae</taxon>
        <taxon>Enterovibrio</taxon>
    </lineage>
</organism>
<sequence>MSFGLQINAAWTGLLDANYPAEFVLAAGATYFDSAVYDRFGSVASTNVEPGAALVPITLTKYAIGMPMIGWVDGYHALNQNVTMVAGTTRGAIPTTVDSAPWASAAGNWSETDTTITIRNLYIPPCIDGSLTATRITGWVYVILIGTLPANYQRESHGIRMWDAAGNLTFDSSLMPANARHLIRQPTSGLFPYDSAPALSEGGLPSGVKMVPASWLAQGKSSNNYFCNMGIQFSSDGSRYGLRPMGPPWTNPWQTHYGMYNLSGGEVIRVFYASDYF</sequence>
<proteinExistence type="predicted"/>
<dbReference type="EMBL" id="KP795616">
    <property type="protein sequence ID" value="AKN38842.1"/>
    <property type="molecule type" value="Genomic_DNA"/>
</dbReference>